<accession>A0A1G1ZRL8</accession>
<dbReference type="AlphaFoldDB" id="A0A1G1ZRL8"/>
<reference evidence="2 3" key="1">
    <citation type="journal article" date="2016" name="Nat. Commun.">
        <title>Thousands of microbial genomes shed light on interconnected biogeochemical processes in an aquifer system.</title>
        <authorList>
            <person name="Anantharaman K."/>
            <person name="Brown C.T."/>
            <person name="Hug L.A."/>
            <person name="Sharon I."/>
            <person name="Castelle C.J."/>
            <person name="Probst A.J."/>
            <person name="Thomas B.C."/>
            <person name="Singh A."/>
            <person name="Wilkins M.J."/>
            <person name="Karaoz U."/>
            <person name="Brodie E.L."/>
            <person name="Williams K.H."/>
            <person name="Hubbard S.S."/>
            <person name="Banfield J.F."/>
        </authorList>
    </citation>
    <scope>NUCLEOTIDE SEQUENCE [LARGE SCALE GENOMIC DNA]</scope>
</reference>
<evidence type="ECO:0000313" key="3">
    <source>
        <dbReference type="Proteomes" id="UP000177690"/>
    </source>
</evidence>
<dbReference type="Pfam" id="PF00534">
    <property type="entry name" value="Glycos_transf_1"/>
    <property type="match status" value="1"/>
</dbReference>
<evidence type="ECO:0000259" key="1">
    <source>
        <dbReference type="Pfam" id="PF00534"/>
    </source>
</evidence>
<name>A0A1G1ZRL8_9BACT</name>
<dbReference type="CDD" id="cd03801">
    <property type="entry name" value="GT4_PimA-like"/>
    <property type="match status" value="1"/>
</dbReference>
<organism evidence="2 3">
    <name type="scientific">Candidatus Harrisonbacteria bacterium RIFCSPLOWO2_02_FULL_41_13b</name>
    <dbReference type="NCBI Taxonomy" id="1798409"/>
    <lineage>
        <taxon>Bacteria</taxon>
        <taxon>Candidatus Harrisoniibacteriota</taxon>
    </lineage>
</organism>
<dbReference type="GO" id="GO:0016757">
    <property type="term" value="F:glycosyltransferase activity"/>
    <property type="evidence" value="ECO:0007669"/>
    <property type="project" value="InterPro"/>
</dbReference>
<proteinExistence type="predicted"/>
<sequence>MRLLFITQKVDKEDNILGVYHQWIEELAVKMEKLTVVCLYRGRVELPSNVRVYSLGKERIASRFLYLIKFYFYLWKSCGEYDAVFVHMNPEYILLGGAFWKLFRKKIFLWYNHPLGNWRVWLAAKFCQKVFCTSPFAFAANLEHSQIMPVGIDIKKFRNLEVKKSKNSILYLGRISPIKNIEYLIKAAKILKDRGIDFSLKIVGSPARPEDFTYEKQIRESAMDLGEIISFSSAVPNYEAPEIYNNYEIAVNLTDTGSLDKAMLEAMACENLVLVSNKALQVVLPPKCFFEEKNSSDLADKLEELLKLSQEKKTEWGRNFRQYVINNHDLFKLADRLILEIQSIDSRNQ</sequence>
<protein>
    <recommendedName>
        <fullName evidence="1">Glycosyl transferase family 1 domain-containing protein</fullName>
    </recommendedName>
</protein>
<comment type="caution">
    <text evidence="2">The sequence shown here is derived from an EMBL/GenBank/DDBJ whole genome shotgun (WGS) entry which is preliminary data.</text>
</comment>
<dbReference type="InterPro" id="IPR001296">
    <property type="entry name" value="Glyco_trans_1"/>
</dbReference>
<dbReference type="Proteomes" id="UP000177690">
    <property type="component" value="Unassembled WGS sequence"/>
</dbReference>
<dbReference type="Gene3D" id="3.40.50.2000">
    <property type="entry name" value="Glycogen Phosphorylase B"/>
    <property type="match status" value="1"/>
</dbReference>
<dbReference type="EMBL" id="MHJL01000030">
    <property type="protein sequence ID" value="OGY67105.1"/>
    <property type="molecule type" value="Genomic_DNA"/>
</dbReference>
<dbReference type="PANTHER" id="PTHR12526">
    <property type="entry name" value="GLYCOSYLTRANSFERASE"/>
    <property type="match status" value="1"/>
</dbReference>
<gene>
    <name evidence="2" type="ORF">A3I24_02910</name>
</gene>
<feature type="domain" description="Glycosyl transferase family 1" evidence="1">
    <location>
        <begin position="156"/>
        <end position="322"/>
    </location>
</feature>
<dbReference type="SUPFAM" id="SSF53756">
    <property type="entry name" value="UDP-Glycosyltransferase/glycogen phosphorylase"/>
    <property type="match status" value="1"/>
</dbReference>
<dbReference type="STRING" id="1798409.A3I24_02910"/>
<evidence type="ECO:0000313" key="2">
    <source>
        <dbReference type="EMBL" id="OGY67105.1"/>
    </source>
</evidence>